<evidence type="ECO:0000256" key="1">
    <source>
        <dbReference type="SAM" id="Phobius"/>
    </source>
</evidence>
<protein>
    <submittedName>
        <fullName evidence="2">SdpI family protein</fullName>
    </submittedName>
</protein>
<feature type="transmembrane region" description="Helical" evidence="1">
    <location>
        <begin position="81"/>
        <end position="102"/>
    </location>
</feature>
<organism evidence="2 3">
    <name type="scientific">Amycolatopsis suaedae</name>
    <dbReference type="NCBI Taxonomy" id="2510978"/>
    <lineage>
        <taxon>Bacteria</taxon>
        <taxon>Bacillati</taxon>
        <taxon>Actinomycetota</taxon>
        <taxon>Actinomycetes</taxon>
        <taxon>Pseudonocardiales</taxon>
        <taxon>Pseudonocardiaceae</taxon>
        <taxon>Amycolatopsis</taxon>
    </lineage>
</organism>
<feature type="transmembrane region" description="Helical" evidence="1">
    <location>
        <begin position="53"/>
        <end position="75"/>
    </location>
</feature>
<feature type="transmembrane region" description="Helical" evidence="1">
    <location>
        <begin position="6"/>
        <end position="23"/>
    </location>
</feature>
<gene>
    <name evidence="2" type="ORF">EWH70_03775</name>
</gene>
<dbReference type="Pfam" id="PF13630">
    <property type="entry name" value="SdpI"/>
    <property type="match status" value="1"/>
</dbReference>
<dbReference type="RefSeq" id="WP_130473819.1">
    <property type="nucleotide sequence ID" value="NZ_SFCC01000002.1"/>
</dbReference>
<dbReference type="InterPro" id="IPR025962">
    <property type="entry name" value="SdpI/YhfL"/>
</dbReference>
<dbReference type="EMBL" id="SFCC01000002">
    <property type="protein sequence ID" value="RZQ65032.1"/>
    <property type="molecule type" value="Genomic_DNA"/>
</dbReference>
<dbReference type="OrthoDB" id="3697642at2"/>
<keyword evidence="1" id="KW-0472">Membrane</keyword>
<name>A0A4Q7JD88_9PSEU</name>
<evidence type="ECO:0000313" key="2">
    <source>
        <dbReference type="EMBL" id="RZQ65032.1"/>
    </source>
</evidence>
<dbReference type="Proteomes" id="UP000292003">
    <property type="component" value="Unassembled WGS sequence"/>
</dbReference>
<dbReference type="AlphaFoldDB" id="A0A4Q7JD88"/>
<sequence length="131" mass="12659">MTFVAVIPMVFGVLIGAGGLLAWRERLAFDRGAGVRTAATLRSEEAFRVGNKVAGLPTLAGGVVAVAAGAAALAMPSGTGTVVAVLIGIVGGTLLLGAGAVLGNRAAEAVPEPEPAGCKGCACGSACLSRA</sequence>
<comment type="caution">
    <text evidence="2">The sequence shown here is derived from an EMBL/GenBank/DDBJ whole genome shotgun (WGS) entry which is preliminary data.</text>
</comment>
<proteinExistence type="predicted"/>
<keyword evidence="3" id="KW-1185">Reference proteome</keyword>
<accession>A0A4Q7JD88</accession>
<evidence type="ECO:0000313" key="3">
    <source>
        <dbReference type="Proteomes" id="UP000292003"/>
    </source>
</evidence>
<keyword evidence="1" id="KW-1133">Transmembrane helix</keyword>
<reference evidence="2 3" key="1">
    <citation type="submission" date="2019-02" db="EMBL/GenBank/DDBJ databases">
        <title>Draft genome sequence of Amycolatopsis sp. 8-3EHSu isolated from roots of Suaeda maritima.</title>
        <authorList>
            <person name="Duangmal K."/>
            <person name="Chantavorakit T."/>
        </authorList>
    </citation>
    <scope>NUCLEOTIDE SEQUENCE [LARGE SCALE GENOMIC DNA]</scope>
    <source>
        <strain evidence="2 3">8-3EHSu</strain>
    </source>
</reference>
<keyword evidence="1" id="KW-0812">Transmembrane</keyword>